<dbReference type="CDD" id="cd06163">
    <property type="entry name" value="S2P-M50_PDZ_RseP-like"/>
    <property type="match status" value="1"/>
</dbReference>
<keyword evidence="5 11" id="KW-0812">Transmembrane</keyword>
<dbReference type="PROSITE" id="PS50106">
    <property type="entry name" value="PDZ"/>
    <property type="match status" value="1"/>
</dbReference>
<dbReference type="GO" id="GO:0006508">
    <property type="term" value="P:proteolysis"/>
    <property type="evidence" value="ECO:0007669"/>
    <property type="project" value="UniProtKB-KW"/>
</dbReference>
<keyword evidence="11" id="KW-0479">Metal-binding</keyword>
<keyword evidence="4 13" id="KW-0645">Protease</keyword>
<dbReference type="InterPro" id="IPR041489">
    <property type="entry name" value="PDZ_6"/>
</dbReference>
<feature type="transmembrane region" description="Helical" evidence="11">
    <location>
        <begin position="297"/>
        <end position="321"/>
    </location>
</feature>
<dbReference type="PANTHER" id="PTHR42837:SF2">
    <property type="entry name" value="MEMBRANE METALLOPROTEASE ARASP2, CHLOROPLASTIC-RELATED"/>
    <property type="match status" value="1"/>
</dbReference>
<sequence>MEECWIGSIAFFSPFPSFIIISSIFYEMIMTIIFVIAAVIAVFSLLIIPHELGHFWTAKGCGMQVDKFSLGLGPKLVGFKKGETEYSISLFPFGGFVKIRGMESGERDTPRGFHKQPLRNRILVLSAGSIANYLVAILLFSIIFMIGFPTPELTEAVIGEVGEGSPAESASLLPGDKILRVNGEKIEGWEEMALAIRKNEEEFLSLEVQRKDKILTLQVKPVFDPELGRKIIGVTPPTVFIRYNPIAALIKGGKTTFFLTGAILSALGGMIVGKVPAQFTGPVGVTQFIVENARMGLIPLLSFAVSLTASLSVGLGLFNLFPIPALDGGRLFFLLVEKIRGRALDLEKEELVHYIGFIILISLSLLIVYQDVLRWAGTGG</sequence>
<evidence type="ECO:0000256" key="3">
    <source>
        <dbReference type="ARBA" id="ARBA00007931"/>
    </source>
</evidence>
<evidence type="ECO:0000256" key="2">
    <source>
        <dbReference type="ARBA" id="ARBA00004141"/>
    </source>
</evidence>
<feature type="transmembrane region" description="Helical" evidence="11">
    <location>
        <begin position="24"/>
        <end position="48"/>
    </location>
</feature>
<comment type="similarity">
    <text evidence="3 11">Belongs to the peptidase M50B family.</text>
</comment>
<dbReference type="GO" id="GO:0004222">
    <property type="term" value="F:metalloendopeptidase activity"/>
    <property type="evidence" value="ECO:0007669"/>
    <property type="project" value="InterPro"/>
</dbReference>
<keyword evidence="6 11" id="KW-0378">Hydrolase</keyword>
<feature type="transmembrane region" description="Helical" evidence="11">
    <location>
        <begin position="257"/>
        <end position="277"/>
    </location>
</feature>
<name>A0A523RS76_UNCAE</name>
<dbReference type="AlphaFoldDB" id="A0A523RS76"/>
<dbReference type="GO" id="GO:0046872">
    <property type="term" value="F:metal ion binding"/>
    <property type="evidence" value="ECO:0007669"/>
    <property type="project" value="UniProtKB-KW"/>
</dbReference>
<accession>A0A523RS76</accession>
<evidence type="ECO:0000256" key="6">
    <source>
        <dbReference type="ARBA" id="ARBA00022801"/>
    </source>
</evidence>
<evidence type="ECO:0000256" key="9">
    <source>
        <dbReference type="ARBA" id="ARBA00023049"/>
    </source>
</evidence>
<comment type="cofactor">
    <cofactor evidence="1 11">
        <name>Zn(2+)</name>
        <dbReference type="ChEBI" id="CHEBI:29105"/>
    </cofactor>
</comment>
<gene>
    <name evidence="13" type="primary">rseP</name>
    <name evidence="13" type="ORF">E3J84_06010</name>
</gene>
<keyword evidence="8 11" id="KW-1133">Transmembrane helix</keyword>
<evidence type="ECO:0000256" key="11">
    <source>
        <dbReference type="RuleBase" id="RU362031"/>
    </source>
</evidence>
<feature type="domain" description="PDZ" evidence="12">
    <location>
        <begin position="146"/>
        <end position="212"/>
    </location>
</feature>
<dbReference type="Pfam" id="PF17820">
    <property type="entry name" value="PDZ_6"/>
    <property type="match status" value="1"/>
</dbReference>
<dbReference type="Pfam" id="PF02163">
    <property type="entry name" value="Peptidase_M50"/>
    <property type="match status" value="1"/>
</dbReference>
<feature type="transmembrane region" description="Helical" evidence="11">
    <location>
        <begin position="351"/>
        <end position="369"/>
    </location>
</feature>
<evidence type="ECO:0000313" key="14">
    <source>
        <dbReference type="Proteomes" id="UP000316360"/>
    </source>
</evidence>
<evidence type="ECO:0000256" key="5">
    <source>
        <dbReference type="ARBA" id="ARBA00022692"/>
    </source>
</evidence>
<keyword evidence="7 11" id="KW-0862">Zinc</keyword>
<evidence type="ECO:0000256" key="8">
    <source>
        <dbReference type="ARBA" id="ARBA00022989"/>
    </source>
</evidence>
<dbReference type="InterPro" id="IPR001478">
    <property type="entry name" value="PDZ"/>
</dbReference>
<reference evidence="13 14" key="1">
    <citation type="submission" date="2019-03" db="EMBL/GenBank/DDBJ databases">
        <title>Metabolic potential of uncultured bacteria and archaea associated with petroleum seepage in deep-sea sediments.</title>
        <authorList>
            <person name="Dong X."/>
            <person name="Hubert C."/>
        </authorList>
    </citation>
    <scope>NUCLEOTIDE SEQUENCE [LARGE SCALE GENOMIC DNA]</scope>
    <source>
        <strain evidence="13">E44_bin7</strain>
    </source>
</reference>
<proteinExistence type="inferred from homology"/>
<evidence type="ECO:0000256" key="4">
    <source>
        <dbReference type="ARBA" id="ARBA00022670"/>
    </source>
</evidence>
<evidence type="ECO:0000313" key="13">
    <source>
        <dbReference type="EMBL" id="TET08640.1"/>
    </source>
</evidence>
<comment type="caution">
    <text evidence="13">The sequence shown here is derived from an EMBL/GenBank/DDBJ whole genome shotgun (WGS) entry which is preliminary data.</text>
</comment>
<dbReference type="InterPro" id="IPR008915">
    <property type="entry name" value="Peptidase_M50"/>
</dbReference>
<evidence type="ECO:0000256" key="1">
    <source>
        <dbReference type="ARBA" id="ARBA00001947"/>
    </source>
</evidence>
<dbReference type="InterPro" id="IPR004387">
    <property type="entry name" value="Pept_M50_Zn"/>
</dbReference>
<dbReference type="SUPFAM" id="SSF50156">
    <property type="entry name" value="PDZ domain-like"/>
    <property type="match status" value="1"/>
</dbReference>
<dbReference type="SMART" id="SM00228">
    <property type="entry name" value="PDZ"/>
    <property type="match status" value="1"/>
</dbReference>
<dbReference type="InterPro" id="IPR036034">
    <property type="entry name" value="PDZ_sf"/>
</dbReference>
<keyword evidence="9 11" id="KW-0482">Metalloprotease</keyword>
<evidence type="ECO:0000256" key="10">
    <source>
        <dbReference type="ARBA" id="ARBA00023136"/>
    </source>
</evidence>
<dbReference type="CDD" id="cd23081">
    <property type="entry name" value="cpPDZ_EcRseP-like"/>
    <property type="match status" value="1"/>
</dbReference>
<feature type="transmembrane region" description="Helical" evidence="11">
    <location>
        <begin position="122"/>
        <end position="146"/>
    </location>
</feature>
<evidence type="ECO:0000256" key="7">
    <source>
        <dbReference type="ARBA" id="ARBA00022833"/>
    </source>
</evidence>
<keyword evidence="10 11" id="KW-0472">Membrane</keyword>
<protein>
    <recommendedName>
        <fullName evidence="11">Zinc metalloprotease</fullName>
        <ecNumber evidence="11">3.4.24.-</ecNumber>
    </recommendedName>
</protein>
<dbReference type="GO" id="GO:0016020">
    <property type="term" value="C:membrane"/>
    <property type="evidence" value="ECO:0007669"/>
    <property type="project" value="UniProtKB-SubCell"/>
</dbReference>
<dbReference type="Gene3D" id="2.30.42.10">
    <property type="match status" value="1"/>
</dbReference>
<dbReference type="PANTHER" id="PTHR42837">
    <property type="entry name" value="REGULATOR OF SIGMA-E PROTEASE RSEP"/>
    <property type="match status" value="1"/>
</dbReference>
<dbReference type="EMBL" id="SOKJ01000344">
    <property type="protein sequence ID" value="TET08640.1"/>
    <property type="molecule type" value="Genomic_DNA"/>
</dbReference>
<dbReference type="NCBIfam" id="TIGR00054">
    <property type="entry name" value="RIP metalloprotease RseP"/>
    <property type="match status" value="1"/>
</dbReference>
<organism evidence="13 14">
    <name type="scientific">Aerophobetes bacterium</name>
    <dbReference type="NCBI Taxonomy" id="2030807"/>
    <lineage>
        <taxon>Bacteria</taxon>
        <taxon>Candidatus Aerophobota</taxon>
    </lineage>
</organism>
<evidence type="ECO:0000259" key="12">
    <source>
        <dbReference type="PROSITE" id="PS50106"/>
    </source>
</evidence>
<dbReference type="EC" id="3.4.24.-" evidence="11"/>
<dbReference type="Proteomes" id="UP000316360">
    <property type="component" value="Unassembled WGS sequence"/>
</dbReference>
<comment type="subcellular location">
    <subcellularLocation>
        <location evidence="2">Membrane</location>
        <topology evidence="2">Multi-pass membrane protein</topology>
    </subcellularLocation>
</comment>